<sequence>MPFFTWGLRRQLAIFSVFAIVVLLIVFGVIYYLRPQPTCFDNRQNQDEEGVDCGGEVARCAPCSEKIHDLTILWTRFFPVREGVYDIAALLNNGNQFLKAQKFVYAVKLYDENNVLIAIRENSTFILPGEKFLVFEPSIVTQNRTPKNAVLEMRAVSWESSRSDPLRIDVLKKDLFLTDAIAPRLEIGVKNQSNSEVYQKIETSAVLLNKEGESLGASKTVIDKLNIFEERGVTFTWPQAIEGVFKAEIFFRPIP</sequence>
<keyword evidence="1" id="KW-1133">Transmembrane helix</keyword>
<evidence type="ECO:0000256" key="1">
    <source>
        <dbReference type="SAM" id="Phobius"/>
    </source>
</evidence>
<protein>
    <recommendedName>
        <fullName evidence="4">Glucose/sorbosone dehydrogenase</fullName>
    </recommendedName>
</protein>
<organism evidence="2 3">
    <name type="scientific">Candidatus Giovannonibacteria bacterium GW2011_GWA1_44_25</name>
    <dbReference type="NCBI Taxonomy" id="1618645"/>
    <lineage>
        <taxon>Bacteria</taxon>
        <taxon>Candidatus Giovannoniibacteriota</taxon>
    </lineage>
</organism>
<proteinExistence type="predicted"/>
<gene>
    <name evidence="2" type="ORF">UW53_C0009G0032</name>
</gene>
<dbReference type="AlphaFoldDB" id="A0A0G1KTP7"/>
<evidence type="ECO:0000313" key="2">
    <source>
        <dbReference type="EMBL" id="KKT59692.1"/>
    </source>
</evidence>
<keyword evidence="1" id="KW-0812">Transmembrane</keyword>
<dbReference type="EMBL" id="LCIR01000009">
    <property type="protein sequence ID" value="KKT59692.1"/>
    <property type="molecule type" value="Genomic_DNA"/>
</dbReference>
<evidence type="ECO:0008006" key="4">
    <source>
        <dbReference type="Google" id="ProtNLM"/>
    </source>
</evidence>
<evidence type="ECO:0000313" key="3">
    <source>
        <dbReference type="Proteomes" id="UP000034087"/>
    </source>
</evidence>
<keyword evidence="1" id="KW-0472">Membrane</keyword>
<dbReference type="Proteomes" id="UP000034087">
    <property type="component" value="Unassembled WGS sequence"/>
</dbReference>
<accession>A0A0G1KTP7</accession>
<feature type="transmembrane region" description="Helical" evidence="1">
    <location>
        <begin position="12"/>
        <end position="33"/>
    </location>
</feature>
<name>A0A0G1KTP7_9BACT</name>
<reference evidence="2 3" key="1">
    <citation type="journal article" date="2015" name="Nature">
        <title>rRNA introns, odd ribosomes, and small enigmatic genomes across a large radiation of phyla.</title>
        <authorList>
            <person name="Brown C.T."/>
            <person name="Hug L.A."/>
            <person name="Thomas B.C."/>
            <person name="Sharon I."/>
            <person name="Castelle C.J."/>
            <person name="Singh A."/>
            <person name="Wilkins M.J."/>
            <person name="Williams K.H."/>
            <person name="Banfield J.F."/>
        </authorList>
    </citation>
    <scope>NUCLEOTIDE SEQUENCE [LARGE SCALE GENOMIC DNA]</scope>
</reference>
<comment type="caution">
    <text evidence="2">The sequence shown here is derived from an EMBL/GenBank/DDBJ whole genome shotgun (WGS) entry which is preliminary data.</text>
</comment>